<feature type="transmembrane region" description="Helical" evidence="5">
    <location>
        <begin position="168"/>
        <end position="191"/>
    </location>
</feature>
<keyword evidence="5" id="KW-0812">Transmembrane</keyword>
<proteinExistence type="predicted"/>
<keyword evidence="1" id="KW-0677">Repeat</keyword>
<feature type="transmembrane region" description="Helical" evidence="5">
    <location>
        <begin position="288"/>
        <end position="307"/>
    </location>
</feature>
<feature type="compositionally biased region" description="Basic and acidic residues" evidence="4">
    <location>
        <begin position="74"/>
        <end position="90"/>
    </location>
</feature>
<feature type="region of interest" description="Disordered" evidence="4">
    <location>
        <begin position="70"/>
        <end position="94"/>
    </location>
</feature>
<dbReference type="SMART" id="SM00028">
    <property type="entry name" value="TPR"/>
    <property type="match status" value="4"/>
</dbReference>
<dbReference type="InterPro" id="IPR011990">
    <property type="entry name" value="TPR-like_helical_dom_sf"/>
</dbReference>
<feature type="transmembrane region" description="Helical" evidence="5">
    <location>
        <begin position="250"/>
        <end position="276"/>
    </location>
</feature>
<keyword evidence="5" id="KW-0472">Membrane</keyword>
<organism evidence="6 7">
    <name type="scientific">Eiseniibacteriota bacterium</name>
    <dbReference type="NCBI Taxonomy" id="2212470"/>
    <lineage>
        <taxon>Bacteria</taxon>
        <taxon>Candidatus Eiseniibacteriota</taxon>
    </lineage>
</organism>
<evidence type="ECO:0000256" key="3">
    <source>
        <dbReference type="PROSITE-ProRule" id="PRU00339"/>
    </source>
</evidence>
<dbReference type="AlphaFoldDB" id="A0A538SU78"/>
<evidence type="ECO:0000313" key="7">
    <source>
        <dbReference type="Proteomes" id="UP000319829"/>
    </source>
</evidence>
<dbReference type="PANTHER" id="PTHR44943">
    <property type="entry name" value="CELLULOSE SYNTHASE OPERON PROTEIN C"/>
    <property type="match status" value="1"/>
</dbReference>
<protein>
    <submittedName>
        <fullName evidence="6">Tetratricopeptide repeat protein</fullName>
    </submittedName>
</protein>
<feature type="repeat" description="TPR" evidence="3">
    <location>
        <begin position="557"/>
        <end position="590"/>
    </location>
</feature>
<feature type="transmembrane region" description="Helical" evidence="5">
    <location>
        <begin position="414"/>
        <end position="433"/>
    </location>
</feature>
<feature type="transmembrane region" description="Helical" evidence="5">
    <location>
        <begin position="388"/>
        <end position="408"/>
    </location>
</feature>
<gene>
    <name evidence="6" type="ORF">E6K74_04770</name>
</gene>
<evidence type="ECO:0000256" key="4">
    <source>
        <dbReference type="SAM" id="MobiDB-lite"/>
    </source>
</evidence>
<feature type="transmembrane region" description="Helical" evidence="5">
    <location>
        <begin position="347"/>
        <end position="367"/>
    </location>
</feature>
<dbReference type="Proteomes" id="UP000319829">
    <property type="component" value="Unassembled WGS sequence"/>
</dbReference>
<evidence type="ECO:0000256" key="5">
    <source>
        <dbReference type="SAM" id="Phobius"/>
    </source>
</evidence>
<dbReference type="InterPro" id="IPR051685">
    <property type="entry name" value="Ycf3/AcsC/BcsC/TPR_MFPF"/>
</dbReference>
<dbReference type="Pfam" id="PF13432">
    <property type="entry name" value="TPR_16"/>
    <property type="match status" value="1"/>
</dbReference>
<evidence type="ECO:0000256" key="2">
    <source>
        <dbReference type="ARBA" id="ARBA00022803"/>
    </source>
</evidence>
<feature type="transmembrane region" description="Helical" evidence="5">
    <location>
        <begin position="445"/>
        <end position="464"/>
    </location>
</feature>
<reference evidence="6 7" key="1">
    <citation type="journal article" date="2019" name="Nat. Microbiol.">
        <title>Mediterranean grassland soil C-N compound turnover is dependent on rainfall and depth, and is mediated by genomically divergent microorganisms.</title>
        <authorList>
            <person name="Diamond S."/>
            <person name="Andeer P.F."/>
            <person name="Li Z."/>
            <person name="Crits-Christoph A."/>
            <person name="Burstein D."/>
            <person name="Anantharaman K."/>
            <person name="Lane K.R."/>
            <person name="Thomas B.C."/>
            <person name="Pan C."/>
            <person name="Northen T.R."/>
            <person name="Banfield J.F."/>
        </authorList>
    </citation>
    <scope>NUCLEOTIDE SEQUENCE [LARGE SCALE GENOMIC DNA]</scope>
    <source>
        <strain evidence="6">WS_4</strain>
    </source>
</reference>
<evidence type="ECO:0000256" key="1">
    <source>
        <dbReference type="ARBA" id="ARBA00022737"/>
    </source>
</evidence>
<dbReference type="SUPFAM" id="SSF48452">
    <property type="entry name" value="TPR-like"/>
    <property type="match status" value="1"/>
</dbReference>
<dbReference type="EMBL" id="VBOU01000048">
    <property type="protein sequence ID" value="TMQ54929.1"/>
    <property type="molecule type" value="Genomic_DNA"/>
</dbReference>
<dbReference type="PROSITE" id="PS50005">
    <property type="entry name" value="TPR"/>
    <property type="match status" value="2"/>
</dbReference>
<sequence>MDRSYAARGLLAAGAAAYAVSVAVASQHPGPRAWALHLPGFLPPPARFLVMALLFGAALLLVVDLLRPGASRPSRPEGAPRRSVSRDRPARQTPRTMPLRLPRWSGWLLLLPWAWILWELRVRTLFLGDGTIWLGGIQSGRPSPFSEPLSAATWSGYASILRTLGFPVVAPTVGALSILAGVVAAAILWGIASELTPRTGSRAFAFAVLATLGLAQLYFGYIESYPLASVAILAYLWLGLRRARGADHPLWLATALAIAMTLHLVAGYLVPSYLYLALREKRPLHSRAVLALLPLAGAAAILLFLGFKPSQWLVPLNIVARAVQPGHDIAVFAKPYTPLSLGHAWELLNAILLVLPVPGLLLLAAAAGRGVGGEATAPSGPGPDAATVFLAAAALPGLITAIVLVLPVPPAQDWDLASIMILPLAVLGVKVGCSIPKVPLRGTRGVALVLLGAGATLSLVLVNANETSGVHRFETLVGPGAKITAYGRAYGNELLASYYEDRNDYSRALVHAQRAREAEPTNPRYWVKTGAALYNLHRYDEAIPVLEEGIRRGPNRDDAYYDLGNCFTRKGRYDAAAASYREAIRLAGPSADYLNNLGVALYSAGESDSARLVWTDVVRRWPGYGRSRRALLRHFGSLGSDSGGVSSTRR</sequence>
<keyword evidence="2 3" id="KW-0802">TPR repeat</keyword>
<accession>A0A538SU78</accession>
<comment type="caution">
    <text evidence="6">The sequence shown here is derived from an EMBL/GenBank/DDBJ whole genome shotgun (WGS) entry which is preliminary data.</text>
</comment>
<evidence type="ECO:0000313" key="6">
    <source>
        <dbReference type="EMBL" id="TMQ54929.1"/>
    </source>
</evidence>
<dbReference type="PANTHER" id="PTHR44943:SF8">
    <property type="entry name" value="TPR REPEAT-CONTAINING PROTEIN MJ0263"/>
    <property type="match status" value="1"/>
</dbReference>
<dbReference type="Gene3D" id="1.25.40.10">
    <property type="entry name" value="Tetratricopeptide repeat domain"/>
    <property type="match status" value="1"/>
</dbReference>
<feature type="transmembrane region" description="Helical" evidence="5">
    <location>
        <begin position="101"/>
        <end position="118"/>
    </location>
</feature>
<feature type="repeat" description="TPR" evidence="3">
    <location>
        <begin position="523"/>
        <end position="556"/>
    </location>
</feature>
<keyword evidence="5" id="KW-1133">Transmembrane helix</keyword>
<feature type="transmembrane region" description="Helical" evidence="5">
    <location>
        <begin position="203"/>
        <end position="221"/>
    </location>
</feature>
<dbReference type="InterPro" id="IPR019734">
    <property type="entry name" value="TPR_rpt"/>
</dbReference>
<feature type="transmembrane region" description="Helical" evidence="5">
    <location>
        <begin position="49"/>
        <end position="66"/>
    </location>
</feature>
<name>A0A538SU78_UNCEI</name>